<dbReference type="GO" id="GO:0051607">
    <property type="term" value="P:defense response to virus"/>
    <property type="evidence" value="ECO:0007669"/>
    <property type="project" value="UniProtKB-UniRule"/>
</dbReference>
<evidence type="ECO:0000256" key="6">
    <source>
        <dbReference type="ARBA" id="ARBA00022801"/>
    </source>
</evidence>
<organism evidence="10 11">
    <name type="scientific">Aeromonas media</name>
    <dbReference type="NCBI Taxonomy" id="651"/>
    <lineage>
        <taxon>Bacteria</taxon>
        <taxon>Pseudomonadati</taxon>
        <taxon>Pseudomonadota</taxon>
        <taxon>Gammaproteobacteria</taxon>
        <taxon>Aeromonadales</taxon>
        <taxon>Aeromonadaceae</taxon>
        <taxon>Aeromonas</taxon>
    </lineage>
</organism>
<evidence type="ECO:0000313" key="10">
    <source>
        <dbReference type="EMBL" id="QHQ53569.1"/>
    </source>
</evidence>
<dbReference type="InterPro" id="IPR019199">
    <property type="entry name" value="Virulence_VapD/CRISPR_Cas2"/>
</dbReference>
<name>A0AAE6VQM3_AERME</name>
<dbReference type="CDD" id="cd09725">
    <property type="entry name" value="Cas2_I_II_III"/>
    <property type="match status" value="1"/>
</dbReference>
<dbReference type="Pfam" id="PF09827">
    <property type="entry name" value="CRISPR_Cas2"/>
    <property type="match status" value="1"/>
</dbReference>
<evidence type="ECO:0000256" key="4">
    <source>
        <dbReference type="ARBA" id="ARBA00022723"/>
    </source>
</evidence>
<evidence type="ECO:0000256" key="2">
    <source>
        <dbReference type="ARBA" id="ARBA00009959"/>
    </source>
</evidence>
<dbReference type="GO" id="GO:0043571">
    <property type="term" value="P:maintenance of CRISPR repeat elements"/>
    <property type="evidence" value="ECO:0007669"/>
    <property type="project" value="UniProtKB-UniRule"/>
</dbReference>
<protein>
    <recommendedName>
        <fullName evidence="9">CRISPR-associated endoribonuclease Cas2</fullName>
        <ecNumber evidence="9">3.1.-.-</ecNumber>
    </recommendedName>
</protein>
<dbReference type="EMBL" id="CP047963">
    <property type="protein sequence ID" value="QHQ53569.1"/>
    <property type="molecule type" value="Genomic_DNA"/>
</dbReference>
<evidence type="ECO:0000256" key="1">
    <source>
        <dbReference type="ARBA" id="ARBA00001946"/>
    </source>
</evidence>
<dbReference type="GO" id="GO:0046872">
    <property type="term" value="F:metal ion binding"/>
    <property type="evidence" value="ECO:0007669"/>
    <property type="project" value="UniProtKB-UniRule"/>
</dbReference>
<keyword evidence="5 9" id="KW-0255">Endonuclease</keyword>
<comment type="function">
    <text evidence="9">CRISPR (clustered regularly interspaced short palindromic repeat), is an adaptive immune system that provides protection against mobile genetic elements (viruses, transposable elements and conjugative plasmids). CRISPR clusters contain sequences complementary to antecedent mobile elements and target invading nucleic acids. CRISPR clusters are transcribed and processed into CRISPR RNA (crRNA). Functions as a ssRNA-specific endoribonuclease. Involved in the integration of spacer DNA into the CRISPR cassette.</text>
</comment>
<feature type="binding site" evidence="9">
    <location>
        <position position="10"/>
    </location>
    <ligand>
        <name>Mg(2+)</name>
        <dbReference type="ChEBI" id="CHEBI:18420"/>
        <note>catalytic</note>
    </ligand>
</feature>
<evidence type="ECO:0000256" key="8">
    <source>
        <dbReference type="ARBA" id="ARBA00023118"/>
    </source>
</evidence>
<dbReference type="GO" id="GO:0016787">
    <property type="term" value="F:hydrolase activity"/>
    <property type="evidence" value="ECO:0007669"/>
    <property type="project" value="UniProtKB-KW"/>
</dbReference>
<geneLocation type="plasmid" evidence="11">
    <name>pmc64a</name>
</geneLocation>
<comment type="subunit">
    <text evidence="9">Homodimer, forms a heterotetramer with a Cas1 homodimer.</text>
</comment>
<gene>
    <name evidence="9 10" type="primary">cas2</name>
    <name evidence="10" type="ORF">GWI30_22195</name>
</gene>
<keyword evidence="3 9" id="KW-0540">Nuclease</keyword>
<evidence type="ECO:0000256" key="5">
    <source>
        <dbReference type="ARBA" id="ARBA00022759"/>
    </source>
</evidence>
<comment type="cofactor">
    <cofactor evidence="1 9">
        <name>Mg(2+)</name>
        <dbReference type="ChEBI" id="CHEBI:18420"/>
    </cofactor>
</comment>
<sequence>MAAKYLIAYDICHPRRLKRIHSLLLGYGIALQYSVFYAELAPAQLTQLIAQLADQIAPLHDKISVYALHEFDLTQWGRVNALMFNQAVLVL</sequence>
<keyword evidence="6 9" id="KW-0378">Hydrolase</keyword>
<comment type="similarity">
    <text evidence="2 9">Belongs to the CRISPR-associated endoribonuclease Cas2 protein family.</text>
</comment>
<dbReference type="AlphaFoldDB" id="A0AAE6VQM3"/>
<evidence type="ECO:0000256" key="9">
    <source>
        <dbReference type="HAMAP-Rule" id="MF_01471"/>
    </source>
</evidence>
<evidence type="ECO:0000256" key="3">
    <source>
        <dbReference type="ARBA" id="ARBA00022722"/>
    </source>
</evidence>
<proteinExistence type="inferred from homology"/>
<dbReference type="PANTHER" id="PTHR34405:SF3">
    <property type="entry name" value="CRISPR-ASSOCIATED ENDORIBONUCLEASE CAS2 3"/>
    <property type="match status" value="1"/>
</dbReference>
<dbReference type="NCBIfam" id="TIGR01573">
    <property type="entry name" value="cas2"/>
    <property type="match status" value="1"/>
</dbReference>
<dbReference type="EC" id="3.1.-.-" evidence="9"/>
<dbReference type="Gene3D" id="3.30.70.240">
    <property type="match status" value="1"/>
</dbReference>
<dbReference type="Proteomes" id="UP000463871">
    <property type="component" value="Plasmid pMC64A"/>
</dbReference>
<evidence type="ECO:0000313" key="11">
    <source>
        <dbReference type="Proteomes" id="UP000463871"/>
    </source>
</evidence>
<evidence type="ECO:0000256" key="7">
    <source>
        <dbReference type="ARBA" id="ARBA00022842"/>
    </source>
</evidence>
<dbReference type="SUPFAM" id="SSF143430">
    <property type="entry name" value="TTP0101/SSO1404-like"/>
    <property type="match status" value="1"/>
</dbReference>
<keyword evidence="8 9" id="KW-0051">Antiviral defense</keyword>
<keyword evidence="4 9" id="KW-0479">Metal-binding</keyword>
<reference evidence="10 11" key="1">
    <citation type="submission" date="2020-01" db="EMBL/GenBank/DDBJ databases">
        <title>Complete genome of Aeromonas media MC64.</title>
        <authorList>
            <person name="Cao G."/>
            <person name="Fu J."/>
            <person name="Zhong C."/>
        </authorList>
    </citation>
    <scope>NUCLEOTIDE SEQUENCE [LARGE SCALE GENOMIC DNA]</scope>
    <source>
        <strain evidence="10 11">MC64</strain>
        <plasmid evidence="11">pmc64a</plasmid>
    </source>
</reference>
<keyword evidence="10" id="KW-0614">Plasmid</keyword>
<dbReference type="RefSeq" id="WP_161507915.1">
    <property type="nucleotide sequence ID" value="NZ_CAWPID010000002.1"/>
</dbReference>
<keyword evidence="7 9" id="KW-0460">Magnesium</keyword>
<dbReference type="PANTHER" id="PTHR34405">
    <property type="entry name" value="CRISPR-ASSOCIATED ENDORIBONUCLEASE CAS2"/>
    <property type="match status" value="1"/>
</dbReference>
<dbReference type="GO" id="GO:0004521">
    <property type="term" value="F:RNA endonuclease activity"/>
    <property type="evidence" value="ECO:0007669"/>
    <property type="project" value="InterPro"/>
</dbReference>
<accession>A0AAE6VQM3</accession>
<dbReference type="HAMAP" id="MF_01471">
    <property type="entry name" value="Cas2"/>
    <property type="match status" value="1"/>
</dbReference>
<dbReference type="InterPro" id="IPR021127">
    <property type="entry name" value="CRISPR_associated_Cas2"/>
</dbReference>